<reference evidence="3" key="1">
    <citation type="submission" date="2021-02" db="EMBL/GenBank/DDBJ databases">
        <authorList>
            <person name="Dougan E. K."/>
            <person name="Rhodes N."/>
            <person name="Thang M."/>
            <person name="Chan C."/>
        </authorList>
    </citation>
    <scope>NUCLEOTIDE SEQUENCE</scope>
</reference>
<keyword evidence="1" id="KW-0472">Membrane</keyword>
<feature type="transmembrane region" description="Helical" evidence="1">
    <location>
        <begin position="547"/>
        <end position="566"/>
    </location>
</feature>
<feature type="domain" description="Band 7" evidence="2">
    <location>
        <begin position="404"/>
        <end position="540"/>
    </location>
</feature>
<dbReference type="AlphaFoldDB" id="A0A813EZ68"/>
<dbReference type="EMBL" id="CAJNNV010018749">
    <property type="protein sequence ID" value="CAE8606170.1"/>
    <property type="molecule type" value="Genomic_DNA"/>
</dbReference>
<dbReference type="OrthoDB" id="10527887at2759"/>
<protein>
    <recommendedName>
        <fullName evidence="2">Band 7 domain-containing protein</fullName>
    </recommendedName>
</protein>
<accession>A0A813EZ68</accession>
<keyword evidence="1" id="KW-0812">Transmembrane</keyword>
<name>A0A813EZ68_POLGL</name>
<feature type="non-terminal residue" evidence="3">
    <location>
        <position position="1"/>
    </location>
</feature>
<proteinExistence type="predicted"/>
<organism evidence="3 4">
    <name type="scientific">Polarella glacialis</name>
    <name type="common">Dinoflagellate</name>
    <dbReference type="NCBI Taxonomy" id="89957"/>
    <lineage>
        <taxon>Eukaryota</taxon>
        <taxon>Sar</taxon>
        <taxon>Alveolata</taxon>
        <taxon>Dinophyceae</taxon>
        <taxon>Suessiales</taxon>
        <taxon>Suessiaceae</taxon>
        <taxon>Polarella</taxon>
    </lineage>
</organism>
<comment type="caution">
    <text evidence="3">The sequence shown here is derived from an EMBL/GenBank/DDBJ whole genome shotgun (WGS) entry which is preliminary data.</text>
</comment>
<evidence type="ECO:0000259" key="2">
    <source>
        <dbReference type="Pfam" id="PF01145"/>
    </source>
</evidence>
<dbReference type="Pfam" id="PF01145">
    <property type="entry name" value="Band_7"/>
    <property type="match status" value="1"/>
</dbReference>
<gene>
    <name evidence="3" type="ORF">PGLA1383_LOCUS24157</name>
</gene>
<evidence type="ECO:0000256" key="1">
    <source>
        <dbReference type="SAM" id="Phobius"/>
    </source>
</evidence>
<evidence type="ECO:0000313" key="4">
    <source>
        <dbReference type="Proteomes" id="UP000654075"/>
    </source>
</evidence>
<feature type="transmembrane region" description="Helical" evidence="1">
    <location>
        <begin position="573"/>
        <end position="598"/>
    </location>
</feature>
<sequence>TWAAISREMIRIVSTTMRSSSLARVNLYTFSAPTWSKCRAIGYTMCSFGVYYYRKVRVVPAGHFGHYVSMQRHMLCLPGRHALMSDEEHWEADVRMDEKANLKREIGIKTILVVAENHLAGAFRVSGQKNLAAEEKASGDGDFVLLSQGRHVLDSSSYRDIVISKLDKDLIQLGPLAVLYIKEGFLGGAYERTTGTYRIFQPGPPYLLHEKDYEKITMQERKLEGFKLGPVQFITVREGQMGGAYQKATGLYELLPPGNTYQLHEKDYDCIELKSRSDLFKLGPYTFMTVQANYLAGAYKLKGGEFILFLPGQTYQLNDNEFKEPERVARDRHVVTCGPITFLTLQEGALMGAYRTKDGKFQEFETKEDGTAHFELHASDYHGLTVVNKYSKTVQEFGPNRIVTIPEGFVGVFEREGRIEIKDPGFYRVTAEYSINENIPLQLNSERFEDKTFRTKDSLRMSKDVAIVWRIQDPLMTAKWPGTYGDLRDEFRTKAMSGLVKLLRCYTRAELLPTRQDVLVLKVMDSFSEAAPQDVEAEIKAAQINKVVVVVAVDVAVAVVVAIAAAAADVDAVVAVVVVVIAAAAAAVDAVVVVVVVIGVVGVVVVVVVFVVVVAVVVVVVAAVVVVVVVVFVVAVVVVVVDVVVVFVLYLCCLCACCCCCRGCCCCCWCCCRCCCCCRRGRRRHYCCC</sequence>
<dbReference type="Proteomes" id="UP000654075">
    <property type="component" value="Unassembled WGS sequence"/>
</dbReference>
<dbReference type="InterPro" id="IPR001107">
    <property type="entry name" value="Band_7"/>
</dbReference>
<keyword evidence="1" id="KW-1133">Transmembrane helix</keyword>
<evidence type="ECO:0000313" key="3">
    <source>
        <dbReference type="EMBL" id="CAE8606170.1"/>
    </source>
</evidence>
<keyword evidence="4" id="KW-1185">Reference proteome</keyword>
<feature type="transmembrane region" description="Helical" evidence="1">
    <location>
        <begin position="630"/>
        <end position="651"/>
    </location>
</feature>
<feature type="transmembrane region" description="Helical" evidence="1">
    <location>
        <begin position="604"/>
        <end position="625"/>
    </location>
</feature>